<sequence>MQQENTTAPPSAQAPDLFRLHRLHRGSLAAYSVARVLRESHEFGDDNPLTDRDQHGLMLALEFICYDLYAHHEAELELGEGGAQ</sequence>
<evidence type="ECO:0000313" key="1">
    <source>
        <dbReference type="EMBL" id="MVF50612.1"/>
    </source>
</evidence>
<dbReference type="EMBL" id="WEIK01000012">
    <property type="protein sequence ID" value="MVF50612.1"/>
    <property type="molecule type" value="Genomic_DNA"/>
</dbReference>
<accession>A0A7X3F3T7</accession>
<name>A0A7X3F3T7_9PSED</name>
<organism evidence="1 2">
    <name type="scientific">Pseudomonas monteilii</name>
    <dbReference type="NCBI Taxonomy" id="76759"/>
    <lineage>
        <taxon>Bacteria</taxon>
        <taxon>Pseudomonadati</taxon>
        <taxon>Pseudomonadota</taxon>
        <taxon>Gammaproteobacteria</taxon>
        <taxon>Pseudomonadales</taxon>
        <taxon>Pseudomonadaceae</taxon>
        <taxon>Pseudomonas</taxon>
    </lineage>
</organism>
<dbReference type="RefSeq" id="WP_156343191.1">
    <property type="nucleotide sequence ID" value="NZ_JAFMZB010000012.1"/>
</dbReference>
<dbReference type="Proteomes" id="UP000440965">
    <property type="component" value="Unassembled WGS sequence"/>
</dbReference>
<gene>
    <name evidence="1" type="ORF">F9Z43_15060</name>
</gene>
<evidence type="ECO:0000313" key="2">
    <source>
        <dbReference type="Proteomes" id="UP000440965"/>
    </source>
</evidence>
<protein>
    <submittedName>
        <fullName evidence="1">Uncharacterized protein</fullName>
    </submittedName>
</protein>
<dbReference type="AlphaFoldDB" id="A0A7X3F3T7"/>
<reference evidence="1 2" key="1">
    <citation type="submission" date="2019-10" db="EMBL/GenBank/DDBJ databases">
        <title>XDR Pseudomonas monteilii producing IMP-16 from LCR.</title>
        <authorList>
            <person name="Ballaben A."/>
            <person name="Doi Y."/>
        </authorList>
    </citation>
    <scope>NUCLEOTIDE SEQUENCE [LARGE SCALE GENOMIC DNA]</scope>
    <source>
        <strain evidence="1 2">597/14</strain>
    </source>
</reference>
<comment type="caution">
    <text evidence="1">The sequence shown here is derived from an EMBL/GenBank/DDBJ whole genome shotgun (WGS) entry which is preliminary data.</text>
</comment>
<proteinExistence type="predicted"/>